<evidence type="ECO:0000313" key="4">
    <source>
        <dbReference type="Proteomes" id="UP001161247"/>
    </source>
</evidence>
<feature type="region of interest" description="Disordered" evidence="1">
    <location>
        <begin position="79"/>
        <end position="169"/>
    </location>
</feature>
<dbReference type="Pfam" id="PF10536">
    <property type="entry name" value="PMD"/>
    <property type="match status" value="1"/>
</dbReference>
<dbReference type="AlphaFoldDB" id="A0AAV1CEM7"/>
<dbReference type="PANTHER" id="PTHR46033">
    <property type="entry name" value="PROTEIN MAIN-LIKE 2"/>
    <property type="match status" value="1"/>
</dbReference>
<organism evidence="3 4">
    <name type="scientific">Oldenlandia corymbosa var. corymbosa</name>
    <dbReference type="NCBI Taxonomy" id="529605"/>
    <lineage>
        <taxon>Eukaryota</taxon>
        <taxon>Viridiplantae</taxon>
        <taxon>Streptophyta</taxon>
        <taxon>Embryophyta</taxon>
        <taxon>Tracheophyta</taxon>
        <taxon>Spermatophyta</taxon>
        <taxon>Magnoliopsida</taxon>
        <taxon>eudicotyledons</taxon>
        <taxon>Gunneridae</taxon>
        <taxon>Pentapetalae</taxon>
        <taxon>asterids</taxon>
        <taxon>lamiids</taxon>
        <taxon>Gentianales</taxon>
        <taxon>Rubiaceae</taxon>
        <taxon>Rubioideae</taxon>
        <taxon>Spermacoceae</taxon>
        <taxon>Hedyotis-Oldenlandia complex</taxon>
        <taxon>Oldenlandia</taxon>
    </lineage>
</organism>
<gene>
    <name evidence="3" type="ORF">OLC1_LOCUS4572</name>
</gene>
<dbReference type="Proteomes" id="UP001161247">
    <property type="component" value="Chromosome 2"/>
</dbReference>
<evidence type="ECO:0000313" key="3">
    <source>
        <dbReference type="EMBL" id="CAI9093057.1"/>
    </source>
</evidence>
<dbReference type="GO" id="GO:0010073">
    <property type="term" value="P:meristem maintenance"/>
    <property type="evidence" value="ECO:0007669"/>
    <property type="project" value="InterPro"/>
</dbReference>
<keyword evidence="4" id="KW-1185">Reference proteome</keyword>
<dbReference type="PANTHER" id="PTHR46033:SF8">
    <property type="entry name" value="PROTEIN MAINTENANCE OF MERISTEMS-LIKE"/>
    <property type="match status" value="1"/>
</dbReference>
<feature type="compositionally biased region" description="Polar residues" evidence="1">
    <location>
        <begin position="271"/>
        <end position="283"/>
    </location>
</feature>
<feature type="compositionally biased region" description="Basic and acidic residues" evidence="1">
    <location>
        <begin position="160"/>
        <end position="169"/>
    </location>
</feature>
<evidence type="ECO:0000259" key="2">
    <source>
        <dbReference type="Pfam" id="PF10536"/>
    </source>
</evidence>
<dbReference type="InterPro" id="IPR044824">
    <property type="entry name" value="MAIN-like"/>
</dbReference>
<name>A0AAV1CEM7_OLDCO</name>
<dbReference type="EMBL" id="OX459119">
    <property type="protein sequence ID" value="CAI9093057.1"/>
    <property type="molecule type" value="Genomic_DNA"/>
</dbReference>
<evidence type="ECO:0000256" key="1">
    <source>
        <dbReference type="SAM" id="MobiDB-lite"/>
    </source>
</evidence>
<sequence length="808" mass="91303">MDLGAEAITREGLRNLRRKNSSIKSQSRIWEEANGLVGHGRILSKNYYASPQDGILPLEGSGNRHTVRRNLYAEHRIEKEKNLKKQKNVHPTFAPPGESANVDDDDDDDDEFEREQEQDEDSFESGGDDVDEEDESDEYSSLERKDIHFGGNPVLNPIGRTDDQTPVHPNREQKTLVGLSGLNSAYTLGNSSLRVDPQSTLFRDPSTTFHHVGPQSTLFRGPSTTLHHAGSQSALFRGPSTTLYDTSPQGILFGGPNSTFHNVDPQHRFGGTSSHPPQTSQPRSRFGATSIGASCRPEAVVTSSGTSRRSKVSNDEIDDWVVTDDVPGGPYDGSVIPSFLGHTAYQLWNGEPRDYLTMKPANKSLSRLRGWYKKLPENAQLKVQNTGLYHLIDTMYDDIDLALISAFIERWQPDTNSFHLPFGEMTIMMHDVAHILAIPVEGDLLIEPPEVEILKMQVAGLLGLPMADLKRAWSHGGVSDILVEESCRKFFPVVQVQAWMWILLASTLFLDGSEGRISASLVNELHGGVENIETYSWGSGTLAFLYRQLGIASRAGCTTMAGCLTLLQAWIYEYFPCFQPSKRRGRRGVDGWPRARDWTPVSYKGPKSIQSRLQQIRVQLDAMTEQEVEWEPFGREQAASHPRTIFSGWIMYRNFQEPYMPERVLRQLGYIQYIPRAPLTPVTQFRGKNARKYFVDRPSVETSNCWVRFPESECISLNHCMPVSSMQVGHAAVEYLDWYRSHSHPFILPTFVSYTSEIPAKNCTTYWMREMERLSRGCIEDLKKLDLDLGLQWDTRLNDVIFRHSQTL</sequence>
<feature type="compositionally biased region" description="Acidic residues" evidence="1">
    <location>
        <begin position="101"/>
        <end position="140"/>
    </location>
</feature>
<reference evidence="3" key="1">
    <citation type="submission" date="2023-03" db="EMBL/GenBank/DDBJ databases">
        <authorList>
            <person name="Julca I."/>
        </authorList>
    </citation>
    <scope>NUCLEOTIDE SEQUENCE</scope>
</reference>
<accession>A0AAV1CEM7</accession>
<feature type="region of interest" description="Disordered" evidence="1">
    <location>
        <begin position="264"/>
        <end position="292"/>
    </location>
</feature>
<dbReference type="InterPro" id="IPR019557">
    <property type="entry name" value="AminoTfrase-like_pln_mobile"/>
</dbReference>
<feature type="domain" description="Aminotransferase-like plant mobile" evidence="2">
    <location>
        <begin position="387"/>
        <end position="740"/>
    </location>
</feature>
<protein>
    <submittedName>
        <fullName evidence="3">OLC1v1028463C1</fullName>
    </submittedName>
</protein>
<proteinExistence type="predicted"/>